<dbReference type="Proteomes" id="UP000038045">
    <property type="component" value="Unplaced"/>
</dbReference>
<keyword evidence="1" id="KW-1185">Reference proteome</keyword>
<evidence type="ECO:0000313" key="1">
    <source>
        <dbReference type="Proteomes" id="UP000038045"/>
    </source>
</evidence>
<protein>
    <submittedName>
        <fullName evidence="2">39S ribosomal protein L52, mitochondrial</fullName>
    </submittedName>
</protein>
<reference evidence="2" key="1">
    <citation type="submission" date="2017-02" db="UniProtKB">
        <authorList>
            <consortium name="WormBaseParasite"/>
        </authorList>
    </citation>
    <scope>IDENTIFICATION</scope>
</reference>
<dbReference type="AlphaFoldDB" id="A0A0N4ZPM8"/>
<proteinExistence type="predicted"/>
<sequence>MKFSTSIFKNLNKIHWDRRVWEIGYRGPHLPQRKATGRPNLPISGYKVQLLRERFDREYNVMRYLSTPYLTNDKEEAYWKIYGSPEKMRSEALKKEEQGTMPGKAKRISDFKLADKRVANIGNMLHHTRTVEDSLKGLIRRNRWD</sequence>
<dbReference type="WBParaSite" id="PTRK_0001048600.1">
    <property type="protein sequence ID" value="PTRK_0001048600.1"/>
    <property type="gene ID" value="PTRK_0001048600"/>
</dbReference>
<accession>A0A0N4ZPM8</accession>
<name>A0A0N4ZPM8_PARTI</name>
<evidence type="ECO:0000313" key="2">
    <source>
        <dbReference type="WBParaSite" id="PTRK_0001048600.1"/>
    </source>
</evidence>
<organism evidence="1 2">
    <name type="scientific">Parastrongyloides trichosuri</name>
    <name type="common">Possum-specific nematode worm</name>
    <dbReference type="NCBI Taxonomy" id="131310"/>
    <lineage>
        <taxon>Eukaryota</taxon>
        <taxon>Metazoa</taxon>
        <taxon>Ecdysozoa</taxon>
        <taxon>Nematoda</taxon>
        <taxon>Chromadorea</taxon>
        <taxon>Rhabditida</taxon>
        <taxon>Tylenchina</taxon>
        <taxon>Panagrolaimomorpha</taxon>
        <taxon>Strongyloidoidea</taxon>
        <taxon>Strongyloididae</taxon>
        <taxon>Parastrongyloides</taxon>
    </lineage>
</organism>